<dbReference type="PANTHER" id="PTHR14781">
    <property type="entry name" value="INTRAFLAGELLAR TRANSPORT PROTEIN 56"/>
    <property type="match status" value="1"/>
</dbReference>
<keyword evidence="4" id="KW-0802">TPR repeat</keyword>
<dbReference type="GO" id="GO:0030992">
    <property type="term" value="C:intraciliary transport particle B"/>
    <property type="evidence" value="ECO:0007669"/>
    <property type="project" value="TreeGrafter"/>
</dbReference>
<evidence type="ECO:0000256" key="3">
    <source>
        <dbReference type="ARBA" id="ARBA00022737"/>
    </source>
</evidence>
<evidence type="ECO:0000313" key="6">
    <source>
        <dbReference type="Proteomes" id="UP000887566"/>
    </source>
</evidence>
<dbReference type="Proteomes" id="UP000887566">
    <property type="component" value="Unplaced"/>
</dbReference>
<comment type="subcellular location">
    <subcellularLocation>
        <location evidence="1">Cell projection</location>
        <location evidence="1">Cilium</location>
    </subcellularLocation>
</comment>
<dbReference type="InterPro" id="IPR030511">
    <property type="entry name" value="TTC26"/>
</dbReference>
<evidence type="ECO:0000256" key="5">
    <source>
        <dbReference type="ARBA" id="ARBA00023273"/>
    </source>
</evidence>
<keyword evidence="5" id="KW-0966">Cell projection</keyword>
<dbReference type="GO" id="GO:0035720">
    <property type="term" value="P:intraciliary anterograde transport"/>
    <property type="evidence" value="ECO:0007669"/>
    <property type="project" value="TreeGrafter"/>
</dbReference>
<evidence type="ECO:0000256" key="4">
    <source>
        <dbReference type="ARBA" id="ARBA00022803"/>
    </source>
</evidence>
<dbReference type="GO" id="GO:0097546">
    <property type="term" value="C:ciliary base"/>
    <property type="evidence" value="ECO:0007669"/>
    <property type="project" value="TreeGrafter"/>
</dbReference>
<organism evidence="6 7">
    <name type="scientific">Plectus sambesii</name>
    <dbReference type="NCBI Taxonomy" id="2011161"/>
    <lineage>
        <taxon>Eukaryota</taxon>
        <taxon>Metazoa</taxon>
        <taxon>Ecdysozoa</taxon>
        <taxon>Nematoda</taxon>
        <taxon>Chromadorea</taxon>
        <taxon>Plectida</taxon>
        <taxon>Plectina</taxon>
        <taxon>Plectoidea</taxon>
        <taxon>Plectidae</taxon>
        <taxon>Plectus</taxon>
    </lineage>
</organism>
<evidence type="ECO:0000256" key="2">
    <source>
        <dbReference type="ARBA" id="ARBA00007834"/>
    </source>
</evidence>
<dbReference type="SUPFAM" id="SSF48452">
    <property type="entry name" value="TPR-like"/>
    <property type="match status" value="2"/>
</dbReference>
<dbReference type="InterPro" id="IPR011990">
    <property type="entry name" value="TPR-like_helical_dom_sf"/>
</dbReference>
<reference evidence="7" key="1">
    <citation type="submission" date="2022-11" db="UniProtKB">
        <authorList>
            <consortium name="WormBaseParasite"/>
        </authorList>
    </citation>
    <scope>IDENTIFICATION</scope>
</reference>
<comment type="similarity">
    <text evidence="2">Belongs to the IFT56 family.</text>
</comment>
<dbReference type="GO" id="GO:0120170">
    <property type="term" value="F:intraciliary transport particle B binding"/>
    <property type="evidence" value="ECO:0007669"/>
    <property type="project" value="TreeGrafter"/>
</dbReference>
<proteinExistence type="inferred from homology"/>
<sequence>MLLSRLRPAKKKQEAAAAAAEKLDKKKKIPELQEYLDKRDYAGAMSLLQFQQKGEKNDLLTDLWLGHCAFHAGDYKKASETYEWLLSQKECPPEVFIYLGCCFFFLGMYSEAKETADKGPKSSLQNRLLFHVSHKLNDEKNLMQHHSKLQDTMEDQLSLASIHYLRSHYQEAIDIYKRILLNNRNFIALNVYLALCYYKLDYYDVSLEVLQVYLQQHPDSATAVNLRACNHFKLYNGKAAENELKTLQDQTTPSFQFAKDLIKHNMTVFRNGETALQVLPPLVDVLPEARLNLIIYHLKRDDVQAAFQLTNGLEPSTPNEYLLKATVHCIVGQQQMSKEHLKTSEEFYRMVGSSAAECDTIPGRQSMASAHFLMRQFEEVLVYLNSIKTYFYNEDTFNYNYGQALTACGNYKEAEEVLLGIKDDKLKNDYTYTSTLARCYIMNKKARLAWDLYLKMETSSESFSLLQLVANDCYKMGQFYYSAKAFDVLERLDPNPEYWEGKRGASVGVFQLVIAQQEGHDSLRDVVQMLQNASHPQVEYLVRVMRKWARENKISAL</sequence>
<evidence type="ECO:0000256" key="1">
    <source>
        <dbReference type="ARBA" id="ARBA00004138"/>
    </source>
</evidence>
<dbReference type="WBParaSite" id="PSAMB.scaffold2119size25249.g16450.t1">
    <property type="protein sequence ID" value="PSAMB.scaffold2119size25249.g16450.t1"/>
    <property type="gene ID" value="PSAMB.scaffold2119size25249.g16450"/>
</dbReference>
<keyword evidence="3" id="KW-0677">Repeat</keyword>
<dbReference type="FunFam" id="1.25.40.10:FF:000233">
    <property type="entry name" value="Tetratricopeptide repeat domain 26"/>
    <property type="match status" value="1"/>
</dbReference>
<protein>
    <submittedName>
        <fullName evidence="7">Intraflagellar transport protein 56</fullName>
    </submittedName>
</protein>
<evidence type="ECO:0000313" key="7">
    <source>
        <dbReference type="WBParaSite" id="PSAMB.scaffold2119size25249.g16450.t1"/>
    </source>
</evidence>
<dbReference type="AlphaFoldDB" id="A0A914VKT0"/>
<keyword evidence="6" id="KW-1185">Reference proteome</keyword>
<dbReference type="Gene3D" id="1.25.40.10">
    <property type="entry name" value="Tetratricopeptide repeat domain"/>
    <property type="match status" value="3"/>
</dbReference>
<dbReference type="GO" id="GO:0036064">
    <property type="term" value="C:ciliary basal body"/>
    <property type="evidence" value="ECO:0007669"/>
    <property type="project" value="TreeGrafter"/>
</dbReference>
<accession>A0A914VKT0</accession>
<dbReference type="PANTHER" id="PTHR14781:SF0">
    <property type="entry name" value="INTRAFLAGELLAR TRANSPORT PROTEIN 56"/>
    <property type="match status" value="1"/>
</dbReference>
<name>A0A914VKT0_9BILA</name>
<dbReference type="GO" id="GO:0035735">
    <property type="term" value="P:intraciliary transport involved in cilium assembly"/>
    <property type="evidence" value="ECO:0007669"/>
    <property type="project" value="TreeGrafter"/>
</dbReference>